<comment type="catalytic activity">
    <reaction evidence="1 14 15 16">
        <text>Endonucleolytic cleavage to 5'-phosphomonoester.</text>
        <dbReference type="EC" id="3.1.26.4"/>
    </reaction>
</comment>
<evidence type="ECO:0000256" key="13">
    <source>
        <dbReference type="ARBA" id="ARBA00023211"/>
    </source>
</evidence>
<evidence type="ECO:0000256" key="8">
    <source>
        <dbReference type="ARBA" id="ARBA00022490"/>
    </source>
</evidence>
<evidence type="ECO:0000256" key="12">
    <source>
        <dbReference type="ARBA" id="ARBA00022801"/>
    </source>
</evidence>
<feature type="binding site" evidence="14 15">
    <location>
        <position position="119"/>
    </location>
    <ligand>
        <name>a divalent metal cation</name>
        <dbReference type="ChEBI" id="CHEBI:60240"/>
    </ligand>
</feature>
<name>A0A0G1DDQ4_9BACT</name>
<dbReference type="GO" id="GO:0004523">
    <property type="term" value="F:RNA-DNA hybrid ribonuclease activity"/>
    <property type="evidence" value="ECO:0007669"/>
    <property type="project" value="UniProtKB-UniRule"/>
</dbReference>
<evidence type="ECO:0000256" key="6">
    <source>
        <dbReference type="ARBA" id="ARBA00012180"/>
    </source>
</evidence>
<dbReference type="EC" id="3.1.26.4" evidence="6 14"/>
<evidence type="ECO:0000256" key="15">
    <source>
        <dbReference type="PROSITE-ProRule" id="PRU01319"/>
    </source>
</evidence>
<dbReference type="PATRIC" id="fig|1618443.3.peg.1529"/>
<feature type="binding site" evidence="14 15">
    <location>
        <position position="23"/>
    </location>
    <ligand>
        <name>a divalent metal cation</name>
        <dbReference type="ChEBI" id="CHEBI:60240"/>
    </ligand>
</feature>
<evidence type="ECO:0000256" key="16">
    <source>
        <dbReference type="RuleBase" id="RU003515"/>
    </source>
</evidence>
<evidence type="ECO:0000313" key="19">
    <source>
        <dbReference type="Proteomes" id="UP000034894"/>
    </source>
</evidence>
<dbReference type="NCBIfam" id="NF000595">
    <property type="entry name" value="PRK00015.1-3"/>
    <property type="match status" value="1"/>
</dbReference>
<dbReference type="HAMAP" id="MF_00052_B">
    <property type="entry name" value="RNase_HII_B"/>
    <property type="match status" value="1"/>
</dbReference>
<dbReference type="Pfam" id="PF01351">
    <property type="entry name" value="RNase_HII"/>
    <property type="match status" value="1"/>
</dbReference>
<evidence type="ECO:0000256" key="4">
    <source>
        <dbReference type="ARBA" id="ARBA00004496"/>
    </source>
</evidence>
<comment type="similarity">
    <text evidence="5 14 16">Belongs to the RNase HII family.</text>
</comment>
<keyword evidence="10 14" id="KW-0479">Metal-binding</keyword>
<dbReference type="InterPro" id="IPR001352">
    <property type="entry name" value="RNase_HII/HIII"/>
</dbReference>
<reference evidence="18 19" key="1">
    <citation type="journal article" date="2015" name="Nature">
        <title>rRNA introns, odd ribosomes, and small enigmatic genomes across a large radiation of phyla.</title>
        <authorList>
            <person name="Brown C.T."/>
            <person name="Hug L.A."/>
            <person name="Thomas B.C."/>
            <person name="Sharon I."/>
            <person name="Castelle C.J."/>
            <person name="Singh A."/>
            <person name="Wilkins M.J."/>
            <person name="Williams K.H."/>
            <person name="Banfield J.F."/>
        </authorList>
    </citation>
    <scope>NUCLEOTIDE SEQUENCE [LARGE SCALE GENOMIC DNA]</scope>
</reference>
<dbReference type="PANTHER" id="PTHR10954">
    <property type="entry name" value="RIBONUCLEASE H2 SUBUNIT A"/>
    <property type="match status" value="1"/>
</dbReference>
<keyword evidence="13 14" id="KW-0464">Manganese</keyword>
<keyword evidence="11 14" id="KW-0255">Endonuclease</keyword>
<dbReference type="GO" id="GO:0043137">
    <property type="term" value="P:DNA replication, removal of RNA primer"/>
    <property type="evidence" value="ECO:0007669"/>
    <property type="project" value="TreeGrafter"/>
</dbReference>
<dbReference type="InterPro" id="IPR024567">
    <property type="entry name" value="RNase_HII/HIII_dom"/>
</dbReference>
<dbReference type="AlphaFoldDB" id="A0A0G1DDQ4"/>
<comment type="function">
    <text evidence="3 14 16">Endonuclease that specifically degrades the RNA of RNA-DNA hybrids.</text>
</comment>
<dbReference type="InterPro" id="IPR036397">
    <property type="entry name" value="RNaseH_sf"/>
</dbReference>
<evidence type="ECO:0000256" key="5">
    <source>
        <dbReference type="ARBA" id="ARBA00007383"/>
    </source>
</evidence>
<dbReference type="GO" id="GO:0006298">
    <property type="term" value="P:mismatch repair"/>
    <property type="evidence" value="ECO:0007669"/>
    <property type="project" value="TreeGrafter"/>
</dbReference>
<dbReference type="EMBL" id="LCFP01000014">
    <property type="protein sequence ID" value="KKS95739.1"/>
    <property type="molecule type" value="Genomic_DNA"/>
</dbReference>
<gene>
    <name evidence="14 18" type="primary">rnhB</name>
    <name evidence="18" type="ORF">UV73_C0014G0016</name>
</gene>
<evidence type="ECO:0000256" key="3">
    <source>
        <dbReference type="ARBA" id="ARBA00004065"/>
    </source>
</evidence>
<comment type="cofactor">
    <cofactor evidence="14 15">
        <name>Mn(2+)</name>
        <dbReference type="ChEBI" id="CHEBI:29035"/>
    </cofactor>
    <cofactor evidence="14 15">
        <name>Mg(2+)</name>
        <dbReference type="ChEBI" id="CHEBI:18420"/>
    </cofactor>
    <text evidence="14 15">Manganese or magnesium. Binds 1 divalent metal ion per monomer in the absence of substrate. May bind a second metal ion after substrate binding.</text>
</comment>
<dbReference type="Gene3D" id="3.30.420.10">
    <property type="entry name" value="Ribonuclease H-like superfamily/Ribonuclease H"/>
    <property type="match status" value="1"/>
</dbReference>
<comment type="cofactor">
    <cofactor evidence="2">
        <name>Mg(2+)</name>
        <dbReference type="ChEBI" id="CHEBI:18420"/>
    </cofactor>
</comment>
<keyword evidence="9 14" id="KW-0540">Nuclease</keyword>
<dbReference type="GO" id="GO:0003723">
    <property type="term" value="F:RNA binding"/>
    <property type="evidence" value="ECO:0007669"/>
    <property type="project" value="UniProtKB-UniRule"/>
</dbReference>
<dbReference type="InterPro" id="IPR012337">
    <property type="entry name" value="RNaseH-like_sf"/>
</dbReference>
<dbReference type="STRING" id="1618443.UV73_C0014G0016"/>
<dbReference type="GO" id="GO:0030145">
    <property type="term" value="F:manganese ion binding"/>
    <property type="evidence" value="ECO:0007669"/>
    <property type="project" value="UniProtKB-UniRule"/>
</dbReference>
<comment type="subcellular location">
    <subcellularLocation>
        <location evidence="4 14">Cytoplasm</location>
    </subcellularLocation>
</comment>
<keyword evidence="8 14" id="KW-0963">Cytoplasm</keyword>
<dbReference type="InterPro" id="IPR022898">
    <property type="entry name" value="RNase_HII"/>
</dbReference>
<evidence type="ECO:0000256" key="14">
    <source>
        <dbReference type="HAMAP-Rule" id="MF_00052"/>
    </source>
</evidence>
<accession>A0A0G1DDQ4</accession>
<evidence type="ECO:0000259" key="17">
    <source>
        <dbReference type="PROSITE" id="PS51975"/>
    </source>
</evidence>
<dbReference type="SUPFAM" id="SSF53098">
    <property type="entry name" value="Ribonuclease H-like"/>
    <property type="match status" value="1"/>
</dbReference>
<evidence type="ECO:0000256" key="9">
    <source>
        <dbReference type="ARBA" id="ARBA00022722"/>
    </source>
</evidence>
<dbReference type="GO" id="GO:0005737">
    <property type="term" value="C:cytoplasm"/>
    <property type="evidence" value="ECO:0007669"/>
    <property type="project" value="UniProtKB-SubCell"/>
</dbReference>
<dbReference type="Proteomes" id="UP000034894">
    <property type="component" value="Unassembled WGS sequence"/>
</dbReference>
<proteinExistence type="inferred from homology"/>
<dbReference type="CDD" id="cd07182">
    <property type="entry name" value="RNase_HII_bacteria_HII_like"/>
    <property type="match status" value="1"/>
</dbReference>
<evidence type="ECO:0000256" key="7">
    <source>
        <dbReference type="ARBA" id="ARBA00019179"/>
    </source>
</evidence>
<evidence type="ECO:0000313" key="18">
    <source>
        <dbReference type="EMBL" id="KKS95739.1"/>
    </source>
</evidence>
<evidence type="ECO:0000256" key="11">
    <source>
        <dbReference type="ARBA" id="ARBA00022759"/>
    </source>
</evidence>
<feature type="domain" description="RNase H type-2" evidence="17">
    <location>
        <begin position="16"/>
        <end position="214"/>
    </location>
</feature>
<sequence>MPDFSLEESFRRQGFKTVLGVDEVGRGCLAGPVVAGACLLKDGADRDALLTLGIDDSKRLTAERREVLAWIIPEFFVSSIGLASVDEINRAGIVRATARAMRRAIVNLKISRPIFILVDGYRVKFLPGGLKRQSNIIHGDQKSVSIAAASIIAKVYRDRLMKRLAGKFPLYNWGKNKGYGTEGHRLALGKYGLCRHHRIAFTGHLVINTSASLR</sequence>
<evidence type="ECO:0000256" key="1">
    <source>
        <dbReference type="ARBA" id="ARBA00000077"/>
    </source>
</evidence>
<keyword evidence="12 14" id="KW-0378">Hydrolase</keyword>
<dbReference type="PROSITE" id="PS51975">
    <property type="entry name" value="RNASE_H_2"/>
    <property type="match status" value="1"/>
</dbReference>
<protein>
    <recommendedName>
        <fullName evidence="7 14">Ribonuclease HII</fullName>
        <shortName evidence="14">RNase HII</shortName>
        <ecNumber evidence="6 14">3.1.26.4</ecNumber>
    </recommendedName>
</protein>
<comment type="caution">
    <text evidence="18">The sequence shown here is derived from an EMBL/GenBank/DDBJ whole genome shotgun (WGS) entry which is preliminary data.</text>
</comment>
<dbReference type="GO" id="GO:0032299">
    <property type="term" value="C:ribonuclease H2 complex"/>
    <property type="evidence" value="ECO:0007669"/>
    <property type="project" value="TreeGrafter"/>
</dbReference>
<organism evidence="18 19">
    <name type="scientific">Candidatus Gottesmanbacteria bacterium GW2011_GWA2_43_14</name>
    <dbReference type="NCBI Taxonomy" id="1618443"/>
    <lineage>
        <taxon>Bacteria</taxon>
        <taxon>Candidatus Gottesmaniibacteriota</taxon>
    </lineage>
</organism>
<evidence type="ECO:0000256" key="10">
    <source>
        <dbReference type="ARBA" id="ARBA00022723"/>
    </source>
</evidence>
<evidence type="ECO:0000256" key="2">
    <source>
        <dbReference type="ARBA" id="ARBA00001946"/>
    </source>
</evidence>
<feature type="binding site" evidence="14 15">
    <location>
        <position position="22"/>
    </location>
    <ligand>
        <name>a divalent metal cation</name>
        <dbReference type="ChEBI" id="CHEBI:60240"/>
    </ligand>
</feature>
<dbReference type="PANTHER" id="PTHR10954:SF18">
    <property type="entry name" value="RIBONUCLEASE HII"/>
    <property type="match status" value="1"/>
</dbReference>